<proteinExistence type="predicted"/>
<dbReference type="GO" id="GO:0016787">
    <property type="term" value="F:hydrolase activity"/>
    <property type="evidence" value="ECO:0007669"/>
    <property type="project" value="UniProtKB-KW"/>
</dbReference>
<dbReference type="EMBL" id="JBHLZP010000177">
    <property type="protein sequence ID" value="MFB9835090.1"/>
    <property type="molecule type" value="Genomic_DNA"/>
</dbReference>
<feature type="domain" description="Glycosyl hydrolase family 92 N-terminal" evidence="2">
    <location>
        <begin position="20"/>
        <end position="126"/>
    </location>
</feature>
<dbReference type="InterPro" id="IPR041371">
    <property type="entry name" value="GH92_N"/>
</dbReference>
<organism evidence="3 4">
    <name type="scientific">Actinoallomurus acaciae</name>
    <dbReference type="NCBI Taxonomy" id="502577"/>
    <lineage>
        <taxon>Bacteria</taxon>
        <taxon>Bacillati</taxon>
        <taxon>Actinomycetota</taxon>
        <taxon>Actinomycetes</taxon>
        <taxon>Streptosporangiales</taxon>
        <taxon>Thermomonosporaceae</taxon>
        <taxon>Actinoallomurus</taxon>
    </lineage>
</organism>
<dbReference type="Proteomes" id="UP001589627">
    <property type="component" value="Unassembled WGS sequence"/>
</dbReference>
<comment type="caution">
    <text evidence="3">The sequence shown here is derived from an EMBL/GenBank/DDBJ whole genome shotgun (WGS) entry which is preliminary data.</text>
</comment>
<sequence length="419" mass="45051">MSATPRTTTTRRPSRVSARCNAKATTAPKLIVDVTDVWGQTFASDVRVVGDRIQGSVTSGSFCGDGRPSRYTLYFSMRVSQPITDVATWNRGEKVPVEGRTAATGDAVISLAPDPTAPVVTTTGISYASIDGAEANRVAETATRTPGRAKSFYTDLYHGLLHPSVAEDVDGTYQGFDGRPHKVAAGHDYYQMLSLWDTYRSQNQLVALLEPQRATDVARTILDVYRQAGWVPRWALGQAETNATSGDPVTPFVVSLYSRGLLDHELANRLFAALWKNVNETPPPATGINGRAYNPDYLSKGYVPSEDFPGEAASVGLEYSLADCALGTMAIGLGRTREAKVLRPRCEAFKNIWNPDATSKGSTGFPQVRAADGGFVPTGDVVDGTGFKEGTAWQYQWLGAQNQPPAMPGAIPPSRAPAE</sequence>
<name>A0ABV5YJ75_9ACTN</name>
<dbReference type="Gene3D" id="2.70.98.10">
    <property type="match status" value="2"/>
</dbReference>
<dbReference type="SUPFAM" id="SSF48208">
    <property type="entry name" value="Six-hairpin glycosidases"/>
    <property type="match status" value="1"/>
</dbReference>
<gene>
    <name evidence="3" type="ORF">ACFFNX_23185</name>
</gene>
<evidence type="ECO:0000313" key="4">
    <source>
        <dbReference type="Proteomes" id="UP001589627"/>
    </source>
</evidence>
<dbReference type="RefSeq" id="WP_378205917.1">
    <property type="nucleotide sequence ID" value="NZ_JBHLZP010000177.1"/>
</dbReference>
<dbReference type="Pfam" id="PF07971">
    <property type="entry name" value="Glyco_hydro_92"/>
    <property type="match status" value="1"/>
</dbReference>
<evidence type="ECO:0000259" key="2">
    <source>
        <dbReference type="Pfam" id="PF17678"/>
    </source>
</evidence>
<keyword evidence="3" id="KW-0378">Hydrolase</keyword>
<dbReference type="Gene3D" id="1.20.1050.60">
    <property type="entry name" value="alpha-1,2-mannosidase"/>
    <property type="match status" value="1"/>
</dbReference>
<evidence type="ECO:0000259" key="1">
    <source>
        <dbReference type="Pfam" id="PF07971"/>
    </source>
</evidence>
<protein>
    <submittedName>
        <fullName evidence="3">Glycoside hydrolase domain-containing protein</fullName>
    </submittedName>
</protein>
<dbReference type="PANTHER" id="PTHR12143">
    <property type="entry name" value="PEPTIDE N-GLYCANASE PNGASE -RELATED"/>
    <property type="match status" value="1"/>
</dbReference>
<dbReference type="Gene3D" id="1.20.1610.10">
    <property type="entry name" value="alpha-1,2-mannosidases domains"/>
    <property type="match status" value="1"/>
</dbReference>
<dbReference type="InterPro" id="IPR012939">
    <property type="entry name" value="Glyco_hydro_92"/>
</dbReference>
<evidence type="ECO:0000313" key="3">
    <source>
        <dbReference type="EMBL" id="MFB9835090.1"/>
    </source>
</evidence>
<feature type="domain" description="Glycosyl hydrolase family 92" evidence="1">
    <location>
        <begin position="144"/>
        <end position="403"/>
    </location>
</feature>
<accession>A0ABV5YJ75</accession>
<dbReference type="InterPro" id="IPR014718">
    <property type="entry name" value="GH-type_carb-bd"/>
</dbReference>
<keyword evidence="4" id="KW-1185">Reference proteome</keyword>
<dbReference type="InterPro" id="IPR050883">
    <property type="entry name" value="PNGase"/>
</dbReference>
<dbReference type="PANTHER" id="PTHR12143:SF39">
    <property type="entry name" value="SECRETED PROTEIN"/>
    <property type="match status" value="1"/>
</dbReference>
<dbReference type="Gene3D" id="3.30.2080.10">
    <property type="entry name" value="GH92 mannosidase domain"/>
    <property type="match status" value="1"/>
</dbReference>
<dbReference type="InterPro" id="IPR008928">
    <property type="entry name" value="6-hairpin_glycosidase_sf"/>
</dbReference>
<dbReference type="Pfam" id="PF17678">
    <property type="entry name" value="Glyco_hydro_92N"/>
    <property type="match status" value="1"/>
</dbReference>
<reference evidence="3 4" key="1">
    <citation type="submission" date="2024-09" db="EMBL/GenBank/DDBJ databases">
        <authorList>
            <person name="Sun Q."/>
            <person name="Mori K."/>
        </authorList>
    </citation>
    <scope>NUCLEOTIDE SEQUENCE [LARGE SCALE GENOMIC DNA]</scope>
    <source>
        <strain evidence="3 4">TBRC 0563</strain>
    </source>
</reference>